<evidence type="ECO:0000313" key="19">
    <source>
        <dbReference type="EMBL" id="MBO1308736.1"/>
    </source>
</evidence>
<evidence type="ECO:0000256" key="4">
    <source>
        <dbReference type="ARBA" id="ARBA00022676"/>
    </source>
</evidence>
<organism evidence="19 20">
    <name type="scientific">Candidatus Enterococcus moelleringii</name>
    <dbReference type="NCBI Taxonomy" id="2815325"/>
    <lineage>
        <taxon>Bacteria</taxon>
        <taxon>Bacillati</taxon>
        <taxon>Bacillota</taxon>
        <taxon>Bacilli</taxon>
        <taxon>Lactobacillales</taxon>
        <taxon>Enterococcaceae</taxon>
        <taxon>Enterococcus</taxon>
    </lineage>
</organism>
<proteinExistence type="predicted"/>
<dbReference type="Proteomes" id="UP000664601">
    <property type="component" value="Unassembled WGS sequence"/>
</dbReference>
<evidence type="ECO:0000313" key="20">
    <source>
        <dbReference type="Proteomes" id="UP000664601"/>
    </source>
</evidence>
<dbReference type="RefSeq" id="WP_207675724.1">
    <property type="nucleotide sequence ID" value="NZ_JAFREM010000041.1"/>
</dbReference>
<keyword evidence="9" id="KW-0573">Peptidoglycan synthesis</keyword>
<dbReference type="InterPro" id="IPR036950">
    <property type="entry name" value="PBP_transglycosylase"/>
</dbReference>
<feature type="domain" description="Penicillin-binding protein transpeptidase" evidence="17">
    <location>
        <begin position="363"/>
        <end position="602"/>
    </location>
</feature>
<evidence type="ECO:0000256" key="2">
    <source>
        <dbReference type="ARBA" id="ARBA00022645"/>
    </source>
</evidence>
<evidence type="ECO:0000256" key="15">
    <source>
        <dbReference type="ARBA" id="ARBA00049902"/>
    </source>
</evidence>
<dbReference type="Pfam" id="PF00912">
    <property type="entry name" value="Transgly"/>
    <property type="match status" value="1"/>
</dbReference>
<evidence type="ECO:0000256" key="11">
    <source>
        <dbReference type="ARBA" id="ARBA00023136"/>
    </source>
</evidence>
<evidence type="ECO:0000256" key="12">
    <source>
        <dbReference type="ARBA" id="ARBA00023268"/>
    </source>
</evidence>
<keyword evidence="3" id="KW-0645">Protease</keyword>
<comment type="caution">
    <text evidence="19">The sequence shown here is derived from an EMBL/GenBank/DDBJ whole genome shotgun (WGS) entry which is preliminary data.</text>
</comment>
<keyword evidence="13" id="KW-0961">Cell wall biogenesis/degradation</keyword>
<evidence type="ECO:0000256" key="7">
    <source>
        <dbReference type="ARBA" id="ARBA00022801"/>
    </source>
</evidence>
<dbReference type="Pfam" id="PF00905">
    <property type="entry name" value="Transpeptidase"/>
    <property type="match status" value="1"/>
</dbReference>
<reference evidence="19 20" key="1">
    <citation type="submission" date="2021-03" db="EMBL/GenBank/DDBJ databases">
        <title>Enterococcal diversity collection.</title>
        <authorList>
            <person name="Gilmore M.S."/>
            <person name="Schwartzman J."/>
            <person name="Van Tyne D."/>
            <person name="Martin M."/>
            <person name="Earl A.M."/>
            <person name="Manson A.L."/>
            <person name="Straub T."/>
            <person name="Salamzade R."/>
            <person name="Saavedra J."/>
            <person name="Lebreton F."/>
            <person name="Prichula J."/>
            <person name="Schaufler K."/>
            <person name="Gaca A."/>
            <person name="Sgardioli B."/>
            <person name="Wagenaar J."/>
            <person name="Strong T."/>
        </authorList>
    </citation>
    <scope>NUCLEOTIDE SEQUENCE [LARGE SCALE GENOMIC DNA]</scope>
    <source>
        <strain evidence="19 20">669A</strain>
    </source>
</reference>
<dbReference type="InterPro" id="IPR050396">
    <property type="entry name" value="Glycosyltr_51/Transpeptidase"/>
</dbReference>
<keyword evidence="5" id="KW-0808">Transferase</keyword>
<keyword evidence="8" id="KW-0133">Cell shape</keyword>
<evidence type="ECO:0000256" key="5">
    <source>
        <dbReference type="ARBA" id="ARBA00022679"/>
    </source>
</evidence>
<comment type="catalytic activity">
    <reaction evidence="15">
        <text>[GlcNAc-(1-&gt;4)-Mur2Ac(oyl-L-Ala-gamma-D-Glu-L-Lys-D-Ala-D-Ala)](n)-di-trans,octa-cis-undecaprenyl diphosphate + beta-D-GlcNAc-(1-&gt;4)-Mur2Ac(oyl-L-Ala-gamma-D-Glu-L-Lys-D-Ala-D-Ala)-di-trans,octa-cis-undecaprenyl diphosphate = [GlcNAc-(1-&gt;4)-Mur2Ac(oyl-L-Ala-gamma-D-Glu-L-Lys-D-Ala-D-Ala)](n+1)-di-trans,octa-cis-undecaprenyl diphosphate + di-trans,octa-cis-undecaprenyl diphosphate + H(+)</text>
        <dbReference type="Rhea" id="RHEA:23708"/>
        <dbReference type="Rhea" id="RHEA-COMP:9602"/>
        <dbReference type="Rhea" id="RHEA-COMP:9603"/>
        <dbReference type="ChEBI" id="CHEBI:15378"/>
        <dbReference type="ChEBI" id="CHEBI:58405"/>
        <dbReference type="ChEBI" id="CHEBI:60033"/>
        <dbReference type="ChEBI" id="CHEBI:78435"/>
        <dbReference type="EC" id="2.4.99.28"/>
    </reaction>
</comment>
<dbReference type="NCBIfam" id="TIGR02074">
    <property type="entry name" value="PBP_1a_fam"/>
    <property type="match status" value="1"/>
</dbReference>
<dbReference type="InterPro" id="IPR001460">
    <property type="entry name" value="PCN-bd_Tpept"/>
</dbReference>
<evidence type="ECO:0000256" key="6">
    <source>
        <dbReference type="ARBA" id="ARBA00022692"/>
    </source>
</evidence>
<evidence type="ECO:0000256" key="8">
    <source>
        <dbReference type="ARBA" id="ARBA00022960"/>
    </source>
</evidence>
<evidence type="ECO:0000256" key="14">
    <source>
        <dbReference type="ARBA" id="ARBA00034000"/>
    </source>
</evidence>
<keyword evidence="4" id="KW-0328">Glycosyltransferase</keyword>
<feature type="transmembrane region" description="Helical" evidence="16">
    <location>
        <begin position="44"/>
        <end position="64"/>
    </location>
</feature>
<dbReference type="PANTHER" id="PTHR32282">
    <property type="entry name" value="BINDING PROTEIN TRANSPEPTIDASE, PUTATIVE-RELATED"/>
    <property type="match status" value="1"/>
</dbReference>
<protein>
    <submittedName>
        <fullName evidence="19">PBP1A family penicillin-binding protein</fullName>
    </submittedName>
</protein>
<dbReference type="EMBL" id="JAFREM010000041">
    <property type="protein sequence ID" value="MBO1308736.1"/>
    <property type="molecule type" value="Genomic_DNA"/>
</dbReference>
<dbReference type="Gene3D" id="6.20.370.110">
    <property type="match status" value="1"/>
</dbReference>
<evidence type="ECO:0000256" key="16">
    <source>
        <dbReference type="SAM" id="Phobius"/>
    </source>
</evidence>
<keyword evidence="1" id="KW-1003">Cell membrane</keyword>
<dbReference type="InterPro" id="IPR023346">
    <property type="entry name" value="Lysozyme-like_dom_sf"/>
</dbReference>
<keyword evidence="6 16" id="KW-0812">Transmembrane</keyword>
<evidence type="ECO:0000256" key="13">
    <source>
        <dbReference type="ARBA" id="ARBA00023316"/>
    </source>
</evidence>
<comment type="catalytic activity">
    <reaction evidence="14">
        <text>Preferential cleavage: (Ac)2-L-Lys-D-Ala-|-D-Ala. Also transpeptidation of peptidyl-alanyl moieties that are N-acyl substituents of D-alanine.</text>
        <dbReference type="EC" id="3.4.16.4"/>
    </reaction>
</comment>
<keyword evidence="10 16" id="KW-1133">Transmembrane helix</keyword>
<sequence>MDFKEIWRKVKDALKTFWTWIKPYLIQFHHARKRVWKKYHVNKILLLLTLVVVLIASIYLFALAKSVKVSTLESSLKQSTEIYDQKNEQAGTLYGQKGTYVEGEQISPYIKDAVVSTEDRRFYEHHGFDIRGIARAAFGSLTRGRITGGGSTITQQLAKNAYLSLDQTLERKAKELFMSIEIEKNYSKDEILTMYLNNAYFGNGVWGVQDAARKYFGKEASQVTIGEAATIAGMLKGPSIYNPIDNLENATNRRNTVLSVMVENGKLDAAQQQQESQVDLGSLLQDTYSSSDAGYRYPFYFDAVIDEAVDRYGLNEKDLLNKGYKIYTALDQNYQQQMEAVYANNYNFPANAEDGTMPQSASVALDPTTGGVEALVGRRGEHVFRGYNFATQMQRSPGSTMKPLSVYAPALEAGYTPDSILQDVPQEYYDAKNYSGTYQGEVPMYQAVAQSLNLPAVWTLHEIGLDRGFNKAKEFGIPLEDSDKYYGLALGGLEKGTSPMQMAAAYGAFANQGRVYTPHLITKIIDSTGAVIKDNSDPKYEQVISKEVADSMTSMLLGTFSNGTAVQAAPAGYTMAGKTGTTETNFDATKVNDQWIVGYTPHVVISTWLGFEKTSETHYLSGTSGDEVGQVFKAEAESILPYAKQGAFNVADAYATGGQVVPADQVATPEENNQWQEDLKNIGEKATEGLNGFGEKAKQGLQQFGEKAKEGLGQLKDKGIQWWQEQGN</sequence>
<evidence type="ECO:0000256" key="10">
    <source>
        <dbReference type="ARBA" id="ARBA00022989"/>
    </source>
</evidence>
<keyword evidence="12" id="KW-0511">Multifunctional enzyme</keyword>
<gene>
    <name evidence="19" type="ORF">JZO70_21360</name>
</gene>
<dbReference type="InterPro" id="IPR001264">
    <property type="entry name" value="Glyco_trans_51"/>
</dbReference>
<evidence type="ECO:0000259" key="17">
    <source>
        <dbReference type="Pfam" id="PF00905"/>
    </source>
</evidence>
<keyword evidence="11 16" id="KW-0472">Membrane</keyword>
<keyword evidence="20" id="KW-1185">Reference proteome</keyword>
<evidence type="ECO:0000256" key="1">
    <source>
        <dbReference type="ARBA" id="ARBA00022475"/>
    </source>
</evidence>
<evidence type="ECO:0000259" key="18">
    <source>
        <dbReference type="Pfam" id="PF00912"/>
    </source>
</evidence>
<dbReference type="SUPFAM" id="SSF53955">
    <property type="entry name" value="Lysozyme-like"/>
    <property type="match status" value="1"/>
</dbReference>
<dbReference type="InterPro" id="IPR012338">
    <property type="entry name" value="Beta-lactam/transpept-like"/>
</dbReference>
<dbReference type="SUPFAM" id="SSF56601">
    <property type="entry name" value="beta-lactamase/transpeptidase-like"/>
    <property type="match status" value="1"/>
</dbReference>
<dbReference type="Gene3D" id="1.10.3810.10">
    <property type="entry name" value="Biosynthetic peptidoglycan transglycosylase-like"/>
    <property type="match status" value="1"/>
</dbReference>
<dbReference type="PANTHER" id="PTHR32282:SF32">
    <property type="entry name" value="PENICILLIN-BINDING PROTEIN 2A"/>
    <property type="match status" value="1"/>
</dbReference>
<keyword evidence="2" id="KW-0121">Carboxypeptidase</keyword>
<dbReference type="Gene3D" id="3.40.710.10">
    <property type="entry name" value="DD-peptidase/beta-lactamase superfamily"/>
    <property type="match status" value="1"/>
</dbReference>
<name>A0ABS3LGG7_9ENTE</name>
<keyword evidence="7" id="KW-0378">Hydrolase</keyword>
<feature type="domain" description="Glycosyl transferase family 51" evidence="18">
    <location>
        <begin position="91"/>
        <end position="261"/>
    </location>
</feature>
<evidence type="ECO:0000256" key="3">
    <source>
        <dbReference type="ARBA" id="ARBA00022670"/>
    </source>
</evidence>
<evidence type="ECO:0000256" key="9">
    <source>
        <dbReference type="ARBA" id="ARBA00022984"/>
    </source>
</evidence>
<accession>A0ABS3LGG7</accession>